<organism evidence="2 3">
    <name type="scientific">Fusobacterium mortiferum</name>
    <dbReference type="NCBI Taxonomy" id="850"/>
    <lineage>
        <taxon>Bacteria</taxon>
        <taxon>Fusobacteriati</taxon>
        <taxon>Fusobacteriota</taxon>
        <taxon>Fusobacteriia</taxon>
        <taxon>Fusobacteriales</taxon>
        <taxon>Fusobacteriaceae</taxon>
        <taxon>Fusobacterium</taxon>
    </lineage>
</organism>
<sequence length="113" mass="13239">MSNPKTALELMKARYEAYTKGDIEFIKNTHDPKTAKGIDWKEAEEWSKNSKWLGLEIVETIAGTQFDKEGIVEFKAKYIDLISGEEVVHHERSYFVKKGRHWYYKGWLPINNS</sequence>
<dbReference type="Proteomes" id="UP000284676">
    <property type="component" value="Unassembled WGS sequence"/>
</dbReference>
<dbReference type="Gene3D" id="3.10.450.50">
    <property type="match status" value="1"/>
</dbReference>
<dbReference type="AlphaFoldDB" id="A0A414PN77"/>
<comment type="caution">
    <text evidence="2">The sequence shown here is derived from an EMBL/GenBank/DDBJ whole genome shotgun (WGS) entry which is preliminary data.</text>
</comment>
<dbReference type="RefSeq" id="WP_005884107.1">
    <property type="nucleotide sequence ID" value="NZ_CABMMQ010000001.1"/>
</dbReference>
<dbReference type="Pfam" id="PF17775">
    <property type="entry name" value="YchJ_M-like"/>
    <property type="match status" value="1"/>
</dbReference>
<gene>
    <name evidence="2" type="ORF">DW663_11850</name>
</gene>
<protein>
    <submittedName>
        <fullName evidence="2">Zinc chelation protein SecC</fullName>
    </submittedName>
</protein>
<dbReference type="InterPro" id="IPR032710">
    <property type="entry name" value="NTF2-like_dom_sf"/>
</dbReference>
<dbReference type="EMBL" id="QRHL01000035">
    <property type="protein sequence ID" value="RHF69913.1"/>
    <property type="molecule type" value="Genomic_DNA"/>
</dbReference>
<feature type="domain" description="YchJ-like middle NTF2-like" evidence="1">
    <location>
        <begin position="6"/>
        <end position="105"/>
    </location>
</feature>
<evidence type="ECO:0000313" key="3">
    <source>
        <dbReference type="Proteomes" id="UP000284676"/>
    </source>
</evidence>
<proteinExistence type="predicted"/>
<dbReference type="InterPro" id="IPR048469">
    <property type="entry name" value="YchJ-like_M"/>
</dbReference>
<accession>A0A414PN77</accession>
<name>A0A414PN77_FUSMR</name>
<evidence type="ECO:0000313" key="2">
    <source>
        <dbReference type="EMBL" id="RHF69913.1"/>
    </source>
</evidence>
<dbReference type="SUPFAM" id="SSF54427">
    <property type="entry name" value="NTF2-like"/>
    <property type="match status" value="1"/>
</dbReference>
<evidence type="ECO:0000259" key="1">
    <source>
        <dbReference type="Pfam" id="PF17775"/>
    </source>
</evidence>
<reference evidence="2 3" key="1">
    <citation type="submission" date="2018-08" db="EMBL/GenBank/DDBJ databases">
        <title>A genome reference for cultivated species of the human gut microbiota.</title>
        <authorList>
            <person name="Zou Y."/>
            <person name="Xue W."/>
            <person name="Luo G."/>
        </authorList>
    </citation>
    <scope>NUCLEOTIDE SEQUENCE [LARGE SCALE GENOMIC DNA]</scope>
    <source>
        <strain evidence="2 3">AM25-1</strain>
    </source>
</reference>
<dbReference type="GeneID" id="62763100"/>